<protein>
    <submittedName>
        <fullName evidence="4">Uncharacterized protein</fullName>
    </submittedName>
</protein>
<evidence type="ECO:0000313" key="5">
    <source>
        <dbReference type="Proteomes" id="UP001150062"/>
    </source>
</evidence>
<evidence type="ECO:0000256" key="2">
    <source>
        <dbReference type="SAM" id="Phobius"/>
    </source>
</evidence>
<feature type="region of interest" description="Disordered" evidence="1">
    <location>
        <begin position="493"/>
        <end position="513"/>
    </location>
</feature>
<evidence type="ECO:0000313" key="4">
    <source>
        <dbReference type="EMBL" id="KAJ6232805.1"/>
    </source>
</evidence>
<dbReference type="Proteomes" id="UP001150062">
    <property type="component" value="Unassembled WGS sequence"/>
</dbReference>
<dbReference type="EMBL" id="JAOAOG010000288">
    <property type="protein sequence ID" value="KAJ6232805.1"/>
    <property type="molecule type" value="Genomic_DNA"/>
</dbReference>
<proteinExistence type="predicted"/>
<evidence type="ECO:0000256" key="1">
    <source>
        <dbReference type="SAM" id="MobiDB-lite"/>
    </source>
</evidence>
<organism evidence="4 5">
    <name type="scientific">Anaeramoeba flamelloides</name>
    <dbReference type="NCBI Taxonomy" id="1746091"/>
    <lineage>
        <taxon>Eukaryota</taxon>
        <taxon>Metamonada</taxon>
        <taxon>Anaeramoebidae</taxon>
        <taxon>Anaeramoeba</taxon>
    </lineage>
</organism>
<sequence>MKQFLFITLLVSVIFFTTNCKIVQTDLLHLNPDNAQLGLGNLHGNEGKVFVSGSLECMNHPCGNVFFKEFLSENGKLGSEQSLTGYAHGYVESMKMETLTNGNLVFLSIEFRTNDLYQRSVTIKILGADGSVVKARTEVATYTQWEVKFDPSLDVLPMPNGKFVITYTKLNNEKDCKPHLLWFDSEGNQEGNELQYCTDGNLDCKRTQLVKSSEDRVLAVSNTYYNDGQKSSYTGMIWNSDGSEYASIFKITNNTDYGAEDLDEKCVAFRSGGTFFCVIMFKDKDGDTYGIFGQFVNSDGTKQGKEIQVNNITESFQLDPKLLVLTNDNLLVMWNSFYQDGSSCGVYAKIYSKDGSVVKSDFLINVNDTHLGQLLHSGHNIVPNNQFIITWDSSGKQESGNTIVAQILNNDGTFVGSDFIVNKNNKGNQRIKNVLVLDNGKIVFVWECEQEKDYKYVIYNPDTTVYKENKTIVSTKNYENVFLLTPNTLTTVSLPPTSKSTSTPTTKLQPTSPALDTKEDVFNFFIFYQKKAEKTHAKEYKLLGKDGKIIKDWTMVGDFFRAGEFKKIEYQDEMPKTFLLSNNQVTTAYIGEILQPDELTRPNSGNVKHLYNQEHIYGYNLNTKDYSTTEIYHIDDYYKDSDRDSITGCALNDKYVIAYRDKNGNDGDSDGIFGAIFNNKDNSAVKEEFLINGITQGRQYSPKIVRQSGSDENNWGIFYLCEDQNNENAFNLHYRIFDGSGKLIGKTHEMNQNGYGIVDYHFDYINDQENQIFLVYTDNSNKDGDGSGVFGQIIKITDGSKIGKLLSLSKTTKGDQWGIKVACLSDKNLVIVYAIDNGVNLYYYKIIKNDGTIVVDETPLDHTSNDNRNQLEIELISSETFWAVAFIKMRDAPEEGIVLIFDNKGELLKSSTDQGNFAYFQFLKNSEKSVVLALTQDMENHGFRRNIGYIFYDPDTDSNSSYTFSDSFTHSLSLIILMIVFFIFAI</sequence>
<name>A0ABQ8XL15_9EUKA</name>
<keyword evidence="5" id="KW-1185">Reference proteome</keyword>
<keyword evidence="2" id="KW-0472">Membrane</keyword>
<evidence type="ECO:0000256" key="3">
    <source>
        <dbReference type="SAM" id="SignalP"/>
    </source>
</evidence>
<comment type="caution">
    <text evidence="4">The sequence shown here is derived from an EMBL/GenBank/DDBJ whole genome shotgun (WGS) entry which is preliminary data.</text>
</comment>
<feature type="signal peptide" evidence="3">
    <location>
        <begin position="1"/>
        <end position="20"/>
    </location>
</feature>
<accession>A0ABQ8XL15</accession>
<gene>
    <name evidence="4" type="ORF">M0813_04612</name>
</gene>
<keyword evidence="2" id="KW-0812">Transmembrane</keyword>
<keyword evidence="2" id="KW-1133">Transmembrane helix</keyword>
<keyword evidence="3" id="KW-0732">Signal</keyword>
<feature type="chain" id="PRO_5046693266" evidence="3">
    <location>
        <begin position="21"/>
        <end position="986"/>
    </location>
</feature>
<feature type="transmembrane region" description="Helical" evidence="2">
    <location>
        <begin position="968"/>
        <end position="985"/>
    </location>
</feature>
<reference evidence="4" key="1">
    <citation type="submission" date="2022-08" db="EMBL/GenBank/DDBJ databases">
        <title>Novel sulfate-reducing endosymbionts in the free-living metamonad Anaeramoeba.</title>
        <authorList>
            <person name="Jerlstrom-Hultqvist J."/>
            <person name="Cepicka I."/>
            <person name="Gallot-Lavallee L."/>
            <person name="Salas-Leiva D."/>
            <person name="Curtis B.A."/>
            <person name="Zahonova K."/>
            <person name="Pipaliya S."/>
            <person name="Dacks J."/>
            <person name="Roger A.J."/>
        </authorList>
    </citation>
    <scope>NUCLEOTIDE SEQUENCE</scope>
    <source>
        <strain evidence="4">Schooner1</strain>
    </source>
</reference>